<gene>
    <name evidence="15 19" type="primary">recB</name>
    <name evidence="19" type="ORF">GCM10009304_22520</name>
</gene>
<comment type="subunit">
    <text evidence="15">Heterotrimer of RecB, RecC and RecD. All subunits contribute to DNA-binding. Interacts with RecA.</text>
</comment>
<comment type="similarity">
    <text evidence="15">Belongs to the helicase family. UvrD subfamily.</text>
</comment>
<evidence type="ECO:0000256" key="16">
    <source>
        <dbReference type="PROSITE-ProRule" id="PRU00560"/>
    </source>
</evidence>
<keyword evidence="4 15" id="KW-0227">DNA damage</keyword>
<dbReference type="Proteomes" id="UP000635983">
    <property type="component" value="Unassembled WGS sequence"/>
</dbReference>
<keyword evidence="1 15" id="KW-0540">Nuclease</keyword>
<comment type="function">
    <text evidence="15">A helicase/nuclease that prepares dsDNA breaks (DSB) for recombinational DNA repair. Binds to DSBs and unwinds DNA via a highly rapid and processive ATP-dependent bidirectional helicase activity. Unwinds dsDNA until it encounters a Chi (crossover hotspot instigator) sequence from the 3' direction. Cuts ssDNA a few nucleotides 3' to the Chi site. The properties and activities of the enzyme are changed at Chi. The Chi-altered holoenzyme produces a long 3'-ssDNA overhang and facilitates RecA-binding to the ssDNA for homologous DNA recombination and repair. Holoenzyme degrades any linearized DNA that is unable to undergo homologous recombination. In the holoenzyme this subunit contributes ATPase, 3'-5' helicase, exonuclease activity and loads RecA onto ssDNA.</text>
</comment>
<evidence type="ECO:0000256" key="7">
    <source>
        <dbReference type="ARBA" id="ARBA00022839"/>
    </source>
</evidence>
<dbReference type="GO" id="GO:0000287">
    <property type="term" value="F:magnesium ion binding"/>
    <property type="evidence" value="ECO:0007669"/>
    <property type="project" value="UniProtKB-UniRule"/>
</dbReference>
<dbReference type="InterPro" id="IPR004586">
    <property type="entry name" value="RecB"/>
</dbReference>
<dbReference type="Gene3D" id="3.40.50.300">
    <property type="entry name" value="P-loop containing nucleotide triphosphate hydrolases"/>
    <property type="match status" value="2"/>
</dbReference>
<feature type="region of interest" description="Nuclease activity, interacts with RecD and RecA" evidence="15">
    <location>
        <begin position="910"/>
        <end position="1182"/>
    </location>
</feature>
<keyword evidence="8 15" id="KW-0067">ATP-binding</keyword>
<dbReference type="AlphaFoldDB" id="A0A917PWX6"/>
<feature type="binding site" evidence="15">
    <location>
        <position position="1088"/>
    </location>
    <ligand>
        <name>Mg(2+)</name>
        <dbReference type="ChEBI" id="CHEBI:18420"/>
    </ligand>
</feature>
<dbReference type="PANTHER" id="PTHR11070">
    <property type="entry name" value="UVRD / RECB / PCRA DNA HELICASE FAMILY MEMBER"/>
    <property type="match status" value="1"/>
</dbReference>
<feature type="binding site" evidence="16">
    <location>
        <begin position="19"/>
        <end position="26"/>
    </location>
    <ligand>
        <name>ATP</name>
        <dbReference type="ChEBI" id="CHEBI:30616"/>
    </ligand>
</feature>
<evidence type="ECO:0000256" key="15">
    <source>
        <dbReference type="HAMAP-Rule" id="MF_01485"/>
    </source>
</evidence>
<evidence type="ECO:0000256" key="10">
    <source>
        <dbReference type="ARBA" id="ARBA00023125"/>
    </source>
</evidence>
<evidence type="ECO:0000259" key="18">
    <source>
        <dbReference type="PROSITE" id="PS51217"/>
    </source>
</evidence>
<keyword evidence="12 15" id="KW-0413">Isomerase</keyword>
<evidence type="ECO:0000256" key="8">
    <source>
        <dbReference type="ARBA" id="ARBA00022840"/>
    </source>
</evidence>
<dbReference type="SUPFAM" id="SSF52540">
    <property type="entry name" value="P-loop containing nucleoside triphosphate hydrolases"/>
    <property type="match status" value="1"/>
</dbReference>
<evidence type="ECO:0000256" key="1">
    <source>
        <dbReference type="ARBA" id="ARBA00022722"/>
    </source>
</evidence>
<feature type="domain" description="UvrD-like helicase ATP-binding" evidence="17">
    <location>
        <begin position="1"/>
        <end position="440"/>
    </location>
</feature>
<dbReference type="InterPro" id="IPR000212">
    <property type="entry name" value="DNA_helicase_UvrD/REP"/>
</dbReference>
<feature type="domain" description="UvrD-like helicase C-terminal" evidence="18">
    <location>
        <begin position="456"/>
        <end position="733"/>
    </location>
</feature>
<comment type="catalytic activity">
    <reaction evidence="14 15">
        <text>ATP + H2O = ADP + phosphate + H(+)</text>
        <dbReference type="Rhea" id="RHEA:13065"/>
        <dbReference type="ChEBI" id="CHEBI:15377"/>
        <dbReference type="ChEBI" id="CHEBI:15378"/>
        <dbReference type="ChEBI" id="CHEBI:30616"/>
        <dbReference type="ChEBI" id="CHEBI:43474"/>
        <dbReference type="ChEBI" id="CHEBI:456216"/>
        <dbReference type="EC" id="5.6.2.4"/>
    </reaction>
</comment>
<comment type="catalytic activity">
    <reaction evidence="13 15">
        <text>Couples ATP hydrolysis with the unwinding of duplex DNA by translocating in the 3'-5' direction.</text>
        <dbReference type="EC" id="5.6.2.4"/>
    </reaction>
</comment>
<dbReference type="GO" id="GO:0003677">
    <property type="term" value="F:DNA binding"/>
    <property type="evidence" value="ECO:0007669"/>
    <property type="project" value="UniProtKB-UniRule"/>
</dbReference>
<evidence type="ECO:0000313" key="19">
    <source>
        <dbReference type="EMBL" id="GGJ96104.1"/>
    </source>
</evidence>
<evidence type="ECO:0000256" key="5">
    <source>
        <dbReference type="ARBA" id="ARBA00022801"/>
    </source>
</evidence>
<keyword evidence="10 15" id="KW-0238">DNA-binding</keyword>
<feature type="active site" description="For nuclease activity" evidence="15">
    <location>
        <position position="1088"/>
    </location>
</feature>
<comment type="domain">
    <text evidence="15">The C-terminal domain has nuclease activity and interacts with RecD. It interacts with RecA, facilitating its loading onto ssDNA.</text>
</comment>
<comment type="caution">
    <text evidence="19">The sequence shown here is derived from an EMBL/GenBank/DDBJ whole genome shotgun (WGS) entry which is preliminary data.</text>
</comment>
<dbReference type="HAMAP" id="MF_01485">
    <property type="entry name" value="RecB"/>
    <property type="match status" value="1"/>
</dbReference>
<dbReference type="SUPFAM" id="SSF52980">
    <property type="entry name" value="Restriction endonuclease-like"/>
    <property type="match status" value="1"/>
</dbReference>
<comment type="miscellaneous">
    <text evidence="15">In the RecBCD complex, RecB has a slow 3'-5' helicase, an exonuclease activity and loads RecA onto ssDNA, RecD has a fast 5'-3' helicase activity, while RecC stimulates the ATPase and processivity of the RecB helicase and contributes to recognition of the Chi site.</text>
</comment>
<evidence type="ECO:0000256" key="4">
    <source>
        <dbReference type="ARBA" id="ARBA00022763"/>
    </source>
</evidence>
<keyword evidence="3 15" id="KW-0547">Nucleotide-binding</keyword>
<evidence type="ECO:0000256" key="3">
    <source>
        <dbReference type="ARBA" id="ARBA00022741"/>
    </source>
</evidence>
<keyword evidence="9 15" id="KW-0460">Magnesium</keyword>
<comment type="domain">
    <text evidence="15">The N-terminal DNA-binding domain is a ssDNA-dependent ATPase and has ATP-dependent 3'-5' helicase function. This domain interacts with RecC.</text>
</comment>
<dbReference type="Gene3D" id="3.90.320.10">
    <property type="match status" value="1"/>
</dbReference>
<dbReference type="Pfam" id="PF00580">
    <property type="entry name" value="UvrD-helicase"/>
    <property type="match status" value="1"/>
</dbReference>
<dbReference type="GO" id="GO:0009338">
    <property type="term" value="C:exodeoxyribonuclease V complex"/>
    <property type="evidence" value="ECO:0007669"/>
    <property type="project" value="TreeGrafter"/>
</dbReference>
<keyword evidence="2 15" id="KW-0479">Metal-binding</keyword>
<dbReference type="GO" id="GO:0005829">
    <property type="term" value="C:cytosol"/>
    <property type="evidence" value="ECO:0007669"/>
    <property type="project" value="TreeGrafter"/>
</dbReference>
<dbReference type="Pfam" id="PF13361">
    <property type="entry name" value="UvrD_C"/>
    <property type="match status" value="1"/>
</dbReference>
<dbReference type="InterPro" id="IPR011335">
    <property type="entry name" value="Restrct_endonuc-II-like"/>
</dbReference>
<dbReference type="NCBIfam" id="TIGR00609">
    <property type="entry name" value="recB"/>
    <property type="match status" value="1"/>
</dbReference>
<dbReference type="EC" id="3.1.11.5" evidence="15"/>
<evidence type="ECO:0000256" key="2">
    <source>
        <dbReference type="ARBA" id="ARBA00022723"/>
    </source>
</evidence>
<dbReference type="PROSITE" id="PS51198">
    <property type="entry name" value="UVRD_HELICASE_ATP_BIND"/>
    <property type="match status" value="1"/>
</dbReference>
<comment type="catalytic activity">
    <reaction evidence="15">
        <text>Exonucleolytic cleavage (in the presence of ATP) in either 5'- to 3'- or 3'- to 5'-direction to yield 5'-phosphooligonucleotides.</text>
        <dbReference type="EC" id="3.1.11.5"/>
    </reaction>
</comment>
<dbReference type="GO" id="GO:0000724">
    <property type="term" value="P:double-strand break repair via homologous recombination"/>
    <property type="evidence" value="ECO:0007669"/>
    <property type="project" value="UniProtKB-UniRule"/>
</dbReference>
<keyword evidence="5 15" id="KW-0378">Hydrolase</keyword>
<dbReference type="GO" id="GO:0005524">
    <property type="term" value="F:ATP binding"/>
    <property type="evidence" value="ECO:0007669"/>
    <property type="project" value="UniProtKB-UniRule"/>
</dbReference>
<evidence type="ECO:0000256" key="14">
    <source>
        <dbReference type="ARBA" id="ARBA00048988"/>
    </source>
</evidence>
<dbReference type="Gene3D" id="1.10.3170.10">
    <property type="entry name" value="Recbcd, chain B, domain 2"/>
    <property type="match status" value="1"/>
</dbReference>
<dbReference type="PANTHER" id="PTHR11070:SF23">
    <property type="entry name" value="RECBCD ENZYME SUBUNIT RECB"/>
    <property type="match status" value="1"/>
</dbReference>
<dbReference type="InterPro" id="IPR011604">
    <property type="entry name" value="PDDEXK-like_dom_sf"/>
</dbReference>
<dbReference type="EMBL" id="BMPO01000004">
    <property type="protein sequence ID" value="GGJ96104.1"/>
    <property type="molecule type" value="Genomic_DNA"/>
</dbReference>
<evidence type="ECO:0000256" key="6">
    <source>
        <dbReference type="ARBA" id="ARBA00022806"/>
    </source>
</evidence>
<evidence type="ECO:0000256" key="13">
    <source>
        <dbReference type="ARBA" id="ARBA00034617"/>
    </source>
</evidence>
<keyword evidence="20" id="KW-1185">Reference proteome</keyword>
<dbReference type="InterPro" id="IPR014017">
    <property type="entry name" value="DNA_helicase_UvrD-like_C"/>
</dbReference>
<sequence length="1182" mass="129701">MTTLNLLTSPFNGRSLIEASAGTGKTWTLTALYARMLLERQLSVGQILVVTYTKAATAELRERIRKRLAELLDIYENGPGNDALLNDLHARFPDPASHRRLLLAVHGFDESAIFTIHGFCQRALQDSAFDAGGDFDSELTQDDRELVDALLADLWRHELAKTDPAWAAFLVHKKVTPQGLRQRLRPHLGKPYLRVEPQAAEAPVLPAVDEAWRRAAALWAEAGRGWIATLLAHEGLSQSTHKREKFAGWQAELDGYFADIAGLFSLPAGVQKLGAMALAKACKKGHVAPLCELAEALDALAEALETALPVGEQRLIDLHVRMLAALNVQLPQRKASQRLLAFDDLLNGLKQSLEGEGGEQLAQALREQYPVALIDEFQDTDPIQYAIFSRIYSGETGDLCFVGDPKQAIYAFRGADLNTYLQAREEAARQYSLATNHRSTPALIAALNQLFDRPAPFAVNGLDYVQVGASERPRAQLVLPADAAPLSLVWLGDDNLGKGEAGARAATDTARRIAYLLAASARGEAYFDDADNNLRTPLQGGDIAVLVSSHRQAGEIASELLARGVSSVRRGKESVWHSEEAADLAAVLAAYAEPGREGLLRYALGSRLLGRSAAQLAASEADSRAWDEEREQAERYHQLWQQQGFMRVFRAWLDEQGVAERLLALAEGERRLTNLLHLAELLQAESLKRPGLERLLAWFHAQRAAEVHGEDALLRLESDADRVQIVTIHTSKGLEYPLVFCPYLWDGALLRQNEDITCHAEGGTPLLDLGSEHLDDYRQRAREERFAERLRLAYVALTRARDRLWLHWGPIDCAVKKDGSLKDDGLHSSALAWLLHGRQSAGTDALTALAEHLKIQTPATLRQEIETLALDSAGGIAVVPAFEEEHHVGGEHRAAAPGRQAALARTLSSAWRIGSFSGLAAGMHMEAPDRDTLFIPSAAEPGEGFFAFPRGARAGTCLHAIFEDWARGKGDLNALVDPALTAHGIDAVLWGDVARAHLERVLTCDLDGAGLSLAALDGGRRLPELGFTFPVAGLNMDALRRILVDPGMGLDLAARTAAERLTFDNLQGFLKGFIDLTFEHDGLWYILDYKSNWLGPDANYYGGERLQQAIAGEHYYLQYLIYLVALRRFLRQRLAGFDDSQLGGAWYLFLRGMPEAGVHFARPSDALLDALDALFQGGDTHG</sequence>
<organism evidence="19 20">
    <name type="scientific">Pseudomonas matsuisoli</name>
    <dbReference type="NCBI Taxonomy" id="1515666"/>
    <lineage>
        <taxon>Bacteria</taxon>
        <taxon>Pseudomonadati</taxon>
        <taxon>Pseudomonadota</taxon>
        <taxon>Gammaproteobacteria</taxon>
        <taxon>Pseudomonadales</taxon>
        <taxon>Pseudomonadaceae</taxon>
        <taxon>Pseudomonas</taxon>
    </lineage>
</organism>
<accession>A0A917PWX6</accession>
<feature type="binding site" evidence="15">
    <location>
        <position position="959"/>
    </location>
    <ligand>
        <name>Mg(2+)</name>
        <dbReference type="ChEBI" id="CHEBI:18420"/>
    </ligand>
</feature>
<feature type="region of interest" description="DNA-binding and helicase activity, interacts with RecC" evidence="15">
    <location>
        <begin position="1"/>
        <end position="840"/>
    </location>
</feature>
<evidence type="ECO:0000256" key="9">
    <source>
        <dbReference type="ARBA" id="ARBA00022842"/>
    </source>
</evidence>
<keyword evidence="6 15" id="KW-0347">Helicase</keyword>
<comment type="cofactor">
    <cofactor evidence="15">
        <name>Mg(2+)</name>
        <dbReference type="ChEBI" id="CHEBI:18420"/>
    </cofactor>
    <text evidence="15">Binds 1 Mg(2+) ion per subunit.</text>
</comment>
<reference evidence="19" key="2">
    <citation type="submission" date="2020-09" db="EMBL/GenBank/DDBJ databases">
        <authorList>
            <person name="Sun Q."/>
            <person name="Ohkuma M."/>
        </authorList>
    </citation>
    <scope>NUCLEOTIDE SEQUENCE</scope>
    <source>
        <strain evidence="19">JCM 30078</strain>
    </source>
</reference>
<dbReference type="GO" id="GO:0008854">
    <property type="term" value="F:exodeoxyribonuclease V activity"/>
    <property type="evidence" value="ECO:0007669"/>
    <property type="project" value="UniProtKB-EC"/>
</dbReference>
<reference evidence="19" key="1">
    <citation type="journal article" date="2014" name="Int. J. Syst. Evol. Microbiol.">
        <title>Complete genome sequence of Corynebacterium casei LMG S-19264T (=DSM 44701T), isolated from a smear-ripened cheese.</title>
        <authorList>
            <consortium name="US DOE Joint Genome Institute (JGI-PGF)"/>
            <person name="Walter F."/>
            <person name="Albersmeier A."/>
            <person name="Kalinowski J."/>
            <person name="Ruckert C."/>
        </authorList>
    </citation>
    <scope>NUCLEOTIDE SEQUENCE</scope>
    <source>
        <strain evidence="19">JCM 30078</strain>
    </source>
</reference>
<dbReference type="GO" id="GO:0043138">
    <property type="term" value="F:3'-5' DNA helicase activity"/>
    <property type="evidence" value="ECO:0007669"/>
    <property type="project" value="UniProtKB-UniRule"/>
</dbReference>
<evidence type="ECO:0000313" key="20">
    <source>
        <dbReference type="Proteomes" id="UP000635983"/>
    </source>
</evidence>
<protein>
    <recommendedName>
        <fullName evidence="15">RecBCD enzyme subunit RecB</fullName>
        <ecNumber evidence="15">3.1.11.5</ecNumber>
        <ecNumber evidence="15">5.6.2.4</ecNumber>
    </recommendedName>
    <alternativeName>
        <fullName evidence="15">DNA 3'-5' helicase subunit RecB</fullName>
    </alternativeName>
    <alternativeName>
        <fullName evidence="15">Exonuclease V subunit RecB</fullName>
        <shortName evidence="15">ExoV subunit RecB</shortName>
    </alternativeName>
    <alternativeName>
        <fullName evidence="15">Helicase/nuclease RecBCD subunit RecB</fullName>
    </alternativeName>
</protein>
<dbReference type="RefSeq" id="WP_188983312.1">
    <property type="nucleotide sequence ID" value="NZ_BMPO01000004.1"/>
</dbReference>
<dbReference type="InterPro" id="IPR027417">
    <property type="entry name" value="P-loop_NTPase"/>
</dbReference>
<keyword evidence="11 15" id="KW-0234">DNA repair</keyword>
<keyword evidence="7 15" id="KW-0269">Exonuclease</keyword>
<dbReference type="InterPro" id="IPR014016">
    <property type="entry name" value="UvrD-like_ATP-bd"/>
</dbReference>
<dbReference type="Gene3D" id="1.10.486.10">
    <property type="entry name" value="PCRA, domain 4"/>
    <property type="match status" value="1"/>
</dbReference>
<name>A0A917PWX6_9PSED</name>
<dbReference type="PROSITE" id="PS51217">
    <property type="entry name" value="UVRD_HELICASE_CTER"/>
    <property type="match status" value="1"/>
</dbReference>
<feature type="binding site" evidence="15">
    <location>
        <position position="1075"/>
    </location>
    <ligand>
        <name>Mg(2+)</name>
        <dbReference type="ChEBI" id="CHEBI:18420"/>
    </ligand>
</feature>
<evidence type="ECO:0000256" key="12">
    <source>
        <dbReference type="ARBA" id="ARBA00023235"/>
    </source>
</evidence>
<proteinExistence type="inferred from homology"/>
<dbReference type="EC" id="5.6.2.4" evidence="15"/>
<dbReference type="CDD" id="cd22352">
    <property type="entry name" value="RecB_C-like"/>
    <property type="match status" value="1"/>
</dbReference>
<evidence type="ECO:0000256" key="11">
    <source>
        <dbReference type="ARBA" id="ARBA00023204"/>
    </source>
</evidence>
<evidence type="ECO:0000259" key="17">
    <source>
        <dbReference type="PROSITE" id="PS51198"/>
    </source>
</evidence>